<sequence length="365" mass="41538">MADTEVQPSSEKQSSEIINDFFNQAMQCDRVTNSLLYYIKTMRLMKVAYRHVNIAMLGLCPKQWAQRDHLKVCLEDQGEVLSVAEGLIRSLFPRLKSHSRVITDTQALLADLEQKIEENKTMHATFEDMKKRERITRQQEEQIRFMLRDTDRALEMISGNVATRLHDMNVGAMELVKDIIMKFQEVQKIISSENLEIIGVIATLTSTLPKPKCRIRSLDDSQSLRIIDEFNQSNDLYETKQRKIAAHKAQLDKSKKESHQDGAPTSKPATATSKTPDIPDYVDDTEDAADEINHSKEEERQAAHQQMSYDRNPLESHTVESGNAGAATHTFEAETEYADGGRRNNAGKRPVKKGGYPERRKQSSD</sequence>
<evidence type="ECO:0000256" key="2">
    <source>
        <dbReference type="SAM" id="MobiDB-lite"/>
    </source>
</evidence>
<dbReference type="EMBL" id="JAZGQO010000021">
    <property type="protein sequence ID" value="KAK6165431.1"/>
    <property type="molecule type" value="Genomic_DNA"/>
</dbReference>
<gene>
    <name evidence="3" type="ORF">SNE40_022359</name>
</gene>
<dbReference type="Proteomes" id="UP001347796">
    <property type="component" value="Unassembled WGS sequence"/>
</dbReference>
<proteinExistence type="predicted"/>
<reference evidence="3 4" key="1">
    <citation type="submission" date="2024-01" db="EMBL/GenBank/DDBJ databases">
        <title>The genome of the rayed Mediterranean limpet Patella caerulea (Linnaeus, 1758).</title>
        <authorList>
            <person name="Anh-Thu Weber A."/>
            <person name="Halstead-Nussloch G."/>
        </authorList>
    </citation>
    <scope>NUCLEOTIDE SEQUENCE [LARGE SCALE GENOMIC DNA]</scope>
    <source>
        <strain evidence="3">AATW-2023a</strain>
        <tissue evidence="3">Whole specimen</tissue>
    </source>
</reference>
<organism evidence="3 4">
    <name type="scientific">Patella caerulea</name>
    <name type="common">Rayed Mediterranean limpet</name>
    <dbReference type="NCBI Taxonomy" id="87958"/>
    <lineage>
        <taxon>Eukaryota</taxon>
        <taxon>Metazoa</taxon>
        <taxon>Spiralia</taxon>
        <taxon>Lophotrochozoa</taxon>
        <taxon>Mollusca</taxon>
        <taxon>Gastropoda</taxon>
        <taxon>Patellogastropoda</taxon>
        <taxon>Patelloidea</taxon>
        <taxon>Patellidae</taxon>
        <taxon>Patella</taxon>
    </lineage>
</organism>
<name>A0AAN8GAR7_PATCE</name>
<evidence type="ECO:0000313" key="4">
    <source>
        <dbReference type="Proteomes" id="UP001347796"/>
    </source>
</evidence>
<keyword evidence="4" id="KW-1185">Reference proteome</keyword>
<keyword evidence="1" id="KW-0175">Coiled coil</keyword>
<protein>
    <submittedName>
        <fullName evidence="3">Uncharacterized protein</fullName>
    </submittedName>
</protein>
<evidence type="ECO:0000313" key="3">
    <source>
        <dbReference type="EMBL" id="KAK6165431.1"/>
    </source>
</evidence>
<evidence type="ECO:0000256" key="1">
    <source>
        <dbReference type="SAM" id="Coils"/>
    </source>
</evidence>
<feature type="coiled-coil region" evidence="1">
    <location>
        <begin position="95"/>
        <end position="129"/>
    </location>
</feature>
<dbReference type="AlphaFoldDB" id="A0AAN8GAR7"/>
<accession>A0AAN8GAR7</accession>
<feature type="region of interest" description="Disordered" evidence="2">
    <location>
        <begin position="296"/>
        <end position="365"/>
    </location>
</feature>
<comment type="caution">
    <text evidence="3">The sequence shown here is derived from an EMBL/GenBank/DDBJ whole genome shotgun (WGS) entry which is preliminary data.</text>
</comment>
<feature type="compositionally biased region" description="Basic and acidic residues" evidence="2">
    <location>
        <begin position="249"/>
        <end position="260"/>
    </location>
</feature>
<feature type="region of interest" description="Disordered" evidence="2">
    <location>
        <begin position="247"/>
        <end position="284"/>
    </location>
</feature>
<feature type="compositionally biased region" description="Basic and acidic residues" evidence="2">
    <location>
        <begin position="355"/>
        <end position="365"/>
    </location>
</feature>